<organism evidence="1 2">
    <name type="scientific">Eumeta variegata</name>
    <name type="common">Bagworm moth</name>
    <name type="synonym">Eumeta japonica</name>
    <dbReference type="NCBI Taxonomy" id="151549"/>
    <lineage>
        <taxon>Eukaryota</taxon>
        <taxon>Metazoa</taxon>
        <taxon>Ecdysozoa</taxon>
        <taxon>Arthropoda</taxon>
        <taxon>Hexapoda</taxon>
        <taxon>Insecta</taxon>
        <taxon>Pterygota</taxon>
        <taxon>Neoptera</taxon>
        <taxon>Endopterygota</taxon>
        <taxon>Lepidoptera</taxon>
        <taxon>Glossata</taxon>
        <taxon>Ditrysia</taxon>
        <taxon>Tineoidea</taxon>
        <taxon>Psychidae</taxon>
        <taxon>Oiketicinae</taxon>
        <taxon>Eumeta</taxon>
    </lineage>
</organism>
<name>A0A4C2A7V3_EUMVA</name>
<dbReference type="AlphaFoldDB" id="A0A4C2A7V3"/>
<gene>
    <name evidence="1" type="ORF">EVAR_70821_1</name>
</gene>
<evidence type="ECO:0000313" key="1">
    <source>
        <dbReference type="EMBL" id="GBP95403.1"/>
    </source>
</evidence>
<evidence type="ECO:0000313" key="2">
    <source>
        <dbReference type="Proteomes" id="UP000299102"/>
    </source>
</evidence>
<accession>A0A4C2A7V3</accession>
<protein>
    <submittedName>
        <fullName evidence="1">Uncharacterized protein</fullName>
    </submittedName>
</protein>
<comment type="caution">
    <text evidence="1">The sequence shown here is derived from an EMBL/GenBank/DDBJ whole genome shotgun (WGS) entry which is preliminary data.</text>
</comment>
<sequence>MLGYDKRIGTSVSIVFLSSRYTIQQLLLFAQRQMCQDFTKARKFAAVNSEGRKFKPPMPARYDSRAADDLSCSPRHESDSLMYSNKNLSVDSTVVKIEVGTIRFESSAPDY</sequence>
<dbReference type="EMBL" id="BGZK01002624">
    <property type="protein sequence ID" value="GBP95403.1"/>
    <property type="molecule type" value="Genomic_DNA"/>
</dbReference>
<proteinExistence type="predicted"/>
<dbReference type="Proteomes" id="UP000299102">
    <property type="component" value="Unassembled WGS sequence"/>
</dbReference>
<keyword evidence="2" id="KW-1185">Reference proteome</keyword>
<reference evidence="1 2" key="1">
    <citation type="journal article" date="2019" name="Commun. Biol.">
        <title>The bagworm genome reveals a unique fibroin gene that provides high tensile strength.</title>
        <authorList>
            <person name="Kono N."/>
            <person name="Nakamura H."/>
            <person name="Ohtoshi R."/>
            <person name="Tomita M."/>
            <person name="Numata K."/>
            <person name="Arakawa K."/>
        </authorList>
    </citation>
    <scope>NUCLEOTIDE SEQUENCE [LARGE SCALE GENOMIC DNA]</scope>
</reference>